<gene>
    <name evidence="5" type="ORF">LZC95_53370</name>
</gene>
<evidence type="ECO:0000313" key="6">
    <source>
        <dbReference type="Proteomes" id="UP001379533"/>
    </source>
</evidence>
<dbReference type="Pfam" id="PF13193">
    <property type="entry name" value="AMP-binding_C"/>
    <property type="match status" value="1"/>
</dbReference>
<dbReference type="Gene3D" id="2.30.38.10">
    <property type="entry name" value="Luciferase, Domain 3"/>
    <property type="match status" value="1"/>
</dbReference>
<dbReference type="PANTHER" id="PTHR45527">
    <property type="entry name" value="NONRIBOSOMAL PEPTIDE SYNTHETASE"/>
    <property type="match status" value="1"/>
</dbReference>
<protein>
    <submittedName>
        <fullName evidence="5">Amino acid adenylation domain-containing protein</fullName>
    </submittedName>
</protein>
<evidence type="ECO:0000256" key="2">
    <source>
        <dbReference type="ARBA" id="ARBA00022450"/>
    </source>
</evidence>
<dbReference type="Pfam" id="PF00501">
    <property type="entry name" value="AMP-binding"/>
    <property type="match status" value="1"/>
</dbReference>
<dbReference type="PROSITE" id="PS50075">
    <property type="entry name" value="CARRIER"/>
    <property type="match status" value="1"/>
</dbReference>
<dbReference type="InterPro" id="IPR010071">
    <property type="entry name" value="AA_adenyl_dom"/>
</dbReference>
<dbReference type="InterPro" id="IPR036736">
    <property type="entry name" value="ACP-like_sf"/>
</dbReference>
<dbReference type="PANTHER" id="PTHR45527:SF1">
    <property type="entry name" value="FATTY ACID SYNTHASE"/>
    <property type="match status" value="1"/>
</dbReference>
<dbReference type="EMBL" id="CP089982">
    <property type="protein sequence ID" value="WXA95200.1"/>
    <property type="molecule type" value="Genomic_DNA"/>
</dbReference>
<dbReference type="InterPro" id="IPR023213">
    <property type="entry name" value="CAT-like_dom_sf"/>
</dbReference>
<dbReference type="InterPro" id="IPR045851">
    <property type="entry name" value="AMP-bd_C_sf"/>
</dbReference>
<dbReference type="InterPro" id="IPR020845">
    <property type="entry name" value="AMP-binding_CS"/>
</dbReference>
<dbReference type="Gene3D" id="3.30.300.30">
    <property type="match status" value="1"/>
</dbReference>
<dbReference type="SUPFAM" id="SSF52777">
    <property type="entry name" value="CoA-dependent acyltransferases"/>
    <property type="match status" value="1"/>
</dbReference>
<dbReference type="CDD" id="cd12117">
    <property type="entry name" value="A_NRPS_Srf_like"/>
    <property type="match status" value="1"/>
</dbReference>
<sequence>MAASDAESLYQLFQACVRRYPQRIAVRFGAQALTYSELHERAEFHAARLLDLGVTPGMPVAMLTERSLEMIVGIWAILRIGAAYVPIDPEYPQERIQSILRDSGALVHLTVPFLAQDAPPGRAVLPPAGPAAGPAYIIYTSGSTGAPKGVAVTHHNVIRTVARPNYIDIDAKDCLLQLLNYAFDGSVFNIFGALLNGATLVLAQRDDVADPERLAAVIRDSGISVLVLTTALFNVCIDYDPSIFDSVRKVLFGGEQASVPHVKRAFEHLGPGKLVHVYGPTETTVICSAHTIERVGETVPIGKAVANTRLYVLDANREPSPIGEPGELYIAGEGVSQGYWRDAELTRQRFVPDPFVARGEANTLPLMYKSGDLVKWQEDGELVFIGRVDQQVKVRGFRIELGEIETRLMEHPQVKQCVVVLKAQKLIAFVTTAEVVDGDALKAHLRTTLPYYMIPERFVHLPRLPLTANGKVDRQKLASDAGEGAHPGPRVPARTAREETLHRIFAEVLGVPEVGADEGFSDIGGNSLNAITLAARLKRAGFSVTTRDILHCQTIERLLAEVLPLPAREPAASQDTGTGLRPLEQLDVEAVRRLLDPSLAHNDQILTSTVVAKEYPLCAMQQLQIGFETPACFAMHPLKGAVELPALQRAYAALIAQHGLLRSAAVESGERHVWREYEHRAEELPSIPVIDLAEYAGSTSAVQARVEQVATRVYKGAQILHQLVLVRRNGNEHFLAWIVSHVILDKVTQEILTRHLMRHYEDALQGRPPRTEASPSFEDYTRQLARGPQGIGMQHIVQSFRLRKFYEAKQTAKRLVTATASHSATNFNIVLPLRSAWQVENTLEVALTVHAKGLQRYLQMDSLPLLFVTEGRQYEGRRYYDTVGEFTDAVPLLVDARFSSQEITGSVVERMDLLKKHNLNFLHLLLDPAARALWPEVARLMDAGEGFEDFDILMFNFLGNVDDTPVEETCRVEPHPLPIQTLLNGITTVCSDTLVCSFRTSCAVDVARIRACFEHAASELP</sequence>
<dbReference type="Gene3D" id="3.40.50.980">
    <property type="match status" value="2"/>
</dbReference>
<keyword evidence="6" id="KW-1185">Reference proteome</keyword>
<dbReference type="Pfam" id="PF00550">
    <property type="entry name" value="PP-binding"/>
    <property type="match status" value="1"/>
</dbReference>
<dbReference type="NCBIfam" id="TIGR01733">
    <property type="entry name" value="AA-adenyl-dom"/>
    <property type="match status" value="1"/>
</dbReference>
<dbReference type="SUPFAM" id="SSF47336">
    <property type="entry name" value="ACP-like"/>
    <property type="match status" value="1"/>
</dbReference>
<dbReference type="PROSITE" id="PS00012">
    <property type="entry name" value="PHOSPHOPANTETHEINE"/>
    <property type="match status" value="1"/>
</dbReference>
<organism evidence="5 6">
    <name type="scientific">Pendulispora brunnea</name>
    <dbReference type="NCBI Taxonomy" id="2905690"/>
    <lineage>
        <taxon>Bacteria</taxon>
        <taxon>Pseudomonadati</taxon>
        <taxon>Myxococcota</taxon>
        <taxon>Myxococcia</taxon>
        <taxon>Myxococcales</taxon>
        <taxon>Sorangiineae</taxon>
        <taxon>Pendulisporaceae</taxon>
        <taxon>Pendulispora</taxon>
    </lineage>
</organism>
<proteinExistence type="predicted"/>
<evidence type="ECO:0000256" key="3">
    <source>
        <dbReference type="ARBA" id="ARBA00022553"/>
    </source>
</evidence>
<feature type="domain" description="Carrier" evidence="4">
    <location>
        <begin position="492"/>
        <end position="566"/>
    </location>
</feature>
<dbReference type="Gene3D" id="1.10.1200.10">
    <property type="entry name" value="ACP-like"/>
    <property type="match status" value="1"/>
</dbReference>
<dbReference type="InterPro" id="IPR001242">
    <property type="entry name" value="Condensation_dom"/>
</dbReference>
<evidence type="ECO:0000313" key="5">
    <source>
        <dbReference type="EMBL" id="WXA95200.1"/>
    </source>
</evidence>
<dbReference type="InterPro" id="IPR006162">
    <property type="entry name" value="Ppantetheine_attach_site"/>
</dbReference>
<keyword evidence="3" id="KW-0597">Phosphoprotein</keyword>
<dbReference type="InterPro" id="IPR025110">
    <property type="entry name" value="AMP-bd_C"/>
</dbReference>
<keyword evidence="2" id="KW-0596">Phosphopantetheine</keyword>
<dbReference type="Gene3D" id="3.30.559.10">
    <property type="entry name" value="Chloramphenicol acetyltransferase-like domain"/>
    <property type="match status" value="1"/>
</dbReference>
<dbReference type="SUPFAM" id="SSF56801">
    <property type="entry name" value="Acetyl-CoA synthetase-like"/>
    <property type="match status" value="1"/>
</dbReference>
<reference evidence="5 6" key="1">
    <citation type="submission" date="2021-12" db="EMBL/GenBank/DDBJ databases">
        <title>Discovery of the Pendulisporaceae a myxobacterial family with distinct sporulation behavior and unique specialized metabolism.</title>
        <authorList>
            <person name="Garcia R."/>
            <person name="Popoff A."/>
            <person name="Bader C.D."/>
            <person name="Loehr J."/>
            <person name="Walesch S."/>
            <person name="Walt C."/>
            <person name="Boldt J."/>
            <person name="Bunk B."/>
            <person name="Haeckl F.J.F.P.J."/>
            <person name="Gunesch A.P."/>
            <person name="Birkelbach J."/>
            <person name="Nuebel U."/>
            <person name="Pietschmann T."/>
            <person name="Bach T."/>
            <person name="Mueller R."/>
        </authorList>
    </citation>
    <scope>NUCLEOTIDE SEQUENCE [LARGE SCALE GENOMIC DNA]</scope>
    <source>
        <strain evidence="5 6">MSr12523</strain>
    </source>
</reference>
<evidence type="ECO:0000256" key="1">
    <source>
        <dbReference type="ARBA" id="ARBA00001957"/>
    </source>
</evidence>
<name>A0ABZ2KC97_9BACT</name>
<dbReference type="Pfam" id="PF00668">
    <property type="entry name" value="Condensation"/>
    <property type="match status" value="1"/>
</dbReference>
<comment type="cofactor">
    <cofactor evidence="1">
        <name>pantetheine 4'-phosphate</name>
        <dbReference type="ChEBI" id="CHEBI:47942"/>
    </cofactor>
</comment>
<dbReference type="PROSITE" id="PS00455">
    <property type="entry name" value="AMP_BINDING"/>
    <property type="match status" value="1"/>
</dbReference>
<dbReference type="RefSeq" id="WP_394845809.1">
    <property type="nucleotide sequence ID" value="NZ_CP089982.1"/>
</dbReference>
<dbReference type="InterPro" id="IPR000873">
    <property type="entry name" value="AMP-dep_synth/lig_dom"/>
</dbReference>
<evidence type="ECO:0000259" key="4">
    <source>
        <dbReference type="PROSITE" id="PS50075"/>
    </source>
</evidence>
<accession>A0ABZ2KC97</accession>
<dbReference type="Proteomes" id="UP001379533">
    <property type="component" value="Chromosome"/>
</dbReference>
<dbReference type="InterPro" id="IPR009081">
    <property type="entry name" value="PP-bd_ACP"/>
</dbReference>